<protein>
    <submittedName>
        <fullName evidence="14">S8 family serine peptidase</fullName>
    </submittedName>
</protein>
<dbReference type="PROSITE" id="PS00138">
    <property type="entry name" value="SUBTILASE_SER"/>
    <property type="match status" value="1"/>
</dbReference>
<comment type="subcellular location">
    <subcellularLocation>
        <location evidence="1">Secreted</location>
    </subcellularLocation>
</comment>
<dbReference type="InterPro" id="IPR022398">
    <property type="entry name" value="Peptidase_S8_His-AS"/>
</dbReference>
<dbReference type="GO" id="GO:0005576">
    <property type="term" value="C:extracellular region"/>
    <property type="evidence" value="ECO:0007669"/>
    <property type="project" value="UniProtKB-SubCell"/>
</dbReference>
<feature type="domain" description="Inhibitor I9" evidence="12">
    <location>
        <begin position="88"/>
        <end position="181"/>
    </location>
</feature>
<evidence type="ECO:0000259" key="13">
    <source>
        <dbReference type="Pfam" id="PF17766"/>
    </source>
</evidence>
<comment type="similarity">
    <text evidence="2 8 9">Belongs to the peptidase S8 family.</text>
</comment>
<keyword evidence="10" id="KW-1133">Transmembrane helix</keyword>
<dbReference type="InterPro" id="IPR010259">
    <property type="entry name" value="S8pro/Inhibitor_I9"/>
</dbReference>
<keyword evidence="6" id="KW-0325">Glycoprotein</keyword>
<dbReference type="InterPro" id="IPR023827">
    <property type="entry name" value="Peptidase_S8_Asp-AS"/>
</dbReference>
<dbReference type="Pfam" id="PF00082">
    <property type="entry name" value="Peptidase_S8"/>
    <property type="match status" value="1"/>
</dbReference>
<feature type="active site" description="Charge relay system" evidence="7 8">
    <location>
        <position position="305"/>
    </location>
</feature>
<evidence type="ECO:0000259" key="11">
    <source>
        <dbReference type="Pfam" id="PF00082"/>
    </source>
</evidence>
<dbReference type="PROSITE" id="PS51892">
    <property type="entry name" value="SUBTILASE"/>
    <property type="match status" value="1"/>
</dbReference>
<dbReference type="GO" id="GO:0006508">
    <property type="term" value="P:proteolysis"/>
    <property type="evidence" value="ECO:0007669"/>
    <property type="project" value="UniProtKB-KW"/>
</dbReference>
<dbReference type="EMBL" id="CP044427">
    <property type="protein sequence ID" value="QFG67871.1"/>
    <property type="molecule type" value="Genomic_DNA"/>
</dbReference>
<dbReference type="PROSITE" id="PS00137">
    <property type="entry name" value="SUBTILASE_HIS"/>
    <property type="match status" value="1"/>
</dbReference>
<evidence type="ECO:0000256" key="10">
    <source>
        <dbReference type="SAM" id="Phobius"/>
    </source>
</evidence>
<dbReference type="PROSITE" id="PS00136">
    <property type="entry name" value="SUBTILASE_ASP"/>
    <property type="match status" value="1"/>
</dbReference>
<dbReference type="InterPro" id="IPR034197">
    <property type="entry name" value="Peptidases_S8_3"/>
</dbReference>
<evidence type="ECO:0000313" key="15">
    <source>
        <dbReference type="Proteomes" id="UP000326546"/>
    </source>
</evidence>
<evidence type="ECO:0000256" key="3">
    <source>
        <dbReference type="ARBA" id="ARBA00022670"/>
    </source>
</evidence>
<evidence type="ECO:0000256" key="7">
    <source>
        <dbReference type="PIRSR" id="PIRSR615500-1"/>
    </source>
</evidence>
<dbReference type="OrthoDB" id="9813435at2"/>
<dbReference type="CDD" id="cd04852">
    <property type="entry name" value="Peptidases_S8_3"/>
    <property type="match status" value="1"/>
</dbReference>
<feature type="active site" description="Charge relay system" evidence="7 8">
    <location>
        <position position="233"/>
    </location>
</feature>
<dbReference type="AlphaFoldDB" id="A0A5J6V3Y1"/>
<dbReference type="Gene3D" id="3.40.50.200">
    <property type="entry name" value="Peptidase S8/S53 domain"/>
    <property type="match status" value="2"/>
</dbReference>
<evidence type="ECO:0000256" key="5">
    <source>
        <dbReference type="ARBA" id="ARBA00022825"/>
    </source>
</evidence>
<dbReference type="Pfam" id="PF05922">
    <property type="entry name" value="Inhibitor_I9"/>
    <property type="match status" value="1"/>
</dbReference>
<keyword evidence="15" id="KW-1185">Reference proteome</keyword>
<dbReference type="Gene3D" id="2.60.40.2310">
    <property type="match status" value="1"/>
</dbReference>
<dbReference type="InterPro" id="IPR023828">
    <property type="entry name" value="Peptidase_S8_Ser-AS"/>
</dbReference>
<evidence type="ECO:0000256" key="9">
    <source>
        <dbReference type="RuleBase" id="RU003355"/>
    </source>
</evidence>
<dbReference type="KEGG" id="serw:FY030_03245"/>
<dbReference type="PRINTS" id="PR00723">
    <property type="entry name" value="SUBTILISIN"/>
</dbReference>
<dbReference type="InterPro" id="IPR000209">
    <property type="entry name" value="Peptidase_S8/S53_dom"/>
</dbReference>
<keyword evidence="4 8" id="KW-0378">Hydrolase</keyword>
<dbReference type="Proteomes" id="UP000326546">
    <property type="component" value="Chromosome"/>
</dbReference>
<name>A0A5J6V3Y1_9MICO</name>
<feature type="active site" description="Charge relay system" evidence="7 8">
    <location>
        <position position="493"/>
    </location>
</feature>
<dbReference type="InterPro" id="IPR036852">
    <property type="entry name" value="Peptidase_S8/S53_dom_sf"/>
</dbReference>
<feature type="domain" description="Subtilisin-like protease fibronectin type-III" evidence="13">
    <location>
        <begin position="576"/>
        <end position="670"/>
    </location>
</feature>
<evidence type="ECO:0000313" key="14">
    <source>
        <dbReference type="EMBL" id="QFG67871.1"/>
    </source>
</evidence>
<keyword evidence="10" id="KW-0812">Transmembrane</keyword>
<evidence type="ECO:0000259" key="12">
    <source>
        <dbReference type="Pfam" id="PF05922"/>
    </source>
</evidence>
<evidence type="ECO:0000256" key="2">
    <source>
        <dbReference type="ARBA" id="ARBA00011073"/>
    </source>
</evidence>
<keyword evidence="3 8" id="KW-0645">Protease</keyword>
<keyword evidence="5 8" id="KW-0720">Serine protease</keyword>
<evidence type="ECO:0000256" key="4">
    <source>
        <dbReference type="ARBA" id="ARBA00022801"/>
    </source>
</evidence>
<sequence>MRYGQSATTTGAVAILHQRQGEMIRSRWRNDTERGTTVQHQKKKGVSRALALAAGLSLVAGVLPAAHAVGGAAPAAPITANDAFEDGSYIVVLADQPLATFPATAGSATSKVDTTSAAALSHTERLLSQQAAALASVEAEATHNYTVALNGFSANLTSEQAAALAARGDVVSITPSTMRTLTAGETYELPDGVNVPTTDVSPDFLGLRGEGGVWDQIGGPMAAGQGLVVGVIDTGIAYDNPSFSGDGMPSAPEGWTGECEPGEDGGLPADACNGKIVGATYHADGIRAAGFEPTEAVNPVDNDGHGSHVAGTAVGREVTLTGGGQEFDIAGMAPGAHLASYKVCWDFVNQGQNVNGCFDADSIDAIDTALADGVDVLNFSISGDPTTYENPVDMAFKNAAAAGVFVAAASGNEGEEGGTANHIGPWMTTVGAATHKAADAPSIAPFSNPGPVAVPNAAEQTILKPDLGAPGVDVLAAYSSEGGPRFGELSGTSMASPHVAGLGALLAGENPAWSPMAVKSALQTSARDYTDAASNAAFEGGTGFVEPRNFLAPGLVFDSTEADWDAFLADPASGHELNAAYVVIPALGTTATTVTRTVTNPGDAEATFTAAYAGPETLHVEVSPASVTVPAGGSAEVTITVANTGAAVDAWQEGDITWTAGETVVEIPVVARGEVADDTEPEPGPEIDRVGGDDRYETAAMVSQMFPEGADTVYVASGQGFADALAGSAPASSGLLPQGHMQVMNTPDGDPAPVLLTRNDELMSDTVDALEALEPSNIIILGGPVAINEDVEEELAEYGEVSRVAGDNRYETAANLAMMFDNVDTVYLASGDDRAYADALAGAARAGMENVPVLLTRSNEVHSATAEALETLAPANIVIVGGPVAINDGVEEALAEYGEVTRIAGGNRYGTAVAISQIHDADVPVVYIASGENYPDALAGSALAGHEGVPVLLTRQANLANSTAAELERLNPERIVVLGGQVAVSENVVNQIEDIWND</sequence>
<feature type="domain" description="Peptidase S8/S53" evidence="11">
    <location>
        <begin position="224"/>
        <end position="538"/>
    </location>
</feature>
<proteinExistence type="inferred from homology"/>
<dbReference type="InterPro" id="IPR015500">
    <property type="entry name" value="Peptidase_S8_subtilisin-rel"/>
</dbReference>
<dbReference type="InterPro" id="IPR037045">
    <property type="entry name" value="S8pro/Inhibitor_I9_sf"/>
</dbReference>
<feature type="transmembrane region" description="Helical" evidence="10">
    <location>
        <begin position="49"/>
        <end position="69"/>
    </location>
</feature>
<dbReference type="SUPFAM" id="SSF52743">
    <property type="entry name" value="Subtilisin-like"/>
    <property type="match status" value="1"/>
</dbReference>
<reference evidence="14 15" key="1">
    <citation type="submission" date="2019-09" db="EMBL/GenBank/DDBJ databases">
        <title>Serinicoccus pratensis sp. nov., isolated from meadow soil.</title>
        <authorList>
            <person name="Zhang W."/>
        </authorList>
    </citation>
    <scope>NUCLEOTIDE SEQUENCE [LARGE SCALE GENOMIC DNA]</scope>
    <source>
        <strain evidence="14 15">W204</strain>
    </source>
</reference>
<dbReference type="Pfam" id="PF04122">
    <property type="entry name" value="CW_binding_2"/>
    <property type="match status" value="3"/>
</dbReference>
<keyword evidence="10" id="KW-0472">Membrane</keyword>
<dbReference type="InterPro" id="IPR041469">
    <property type="entry name" value="Subtilisin-like_FN3"/>
</dbReference>
<dbReference type="InterPro" id="IPR045051">
    <property type="entry name" value="SBT"/>
</dbReference>
<organism evidence="14 15">
    <name type="scientific">Ornithinimicrobium pratense</name>
    <dbReference type="NCBI Taxonomy" id="2593973"/>
    <lineage>
        <taxon>Bacteria</taxon>
        <taxon>Bacillati</taxon>
        <taxon>Actinomycetota</taxon>
        <taxon>Actinomycetes</taxon>
        <taxon>Micrococcales</taxon>
        <taxon>Ornithinimicrobiaceae</taxon>
        <taxon>Ornithinimicrobium</taxon>
    </lineage>
</organism>
<evidence type="ECO:0000256" key="1">
    <source>
        <dbReference type="ARBA" id="ARBA00004613"/>
    </source>
</evidence>
<dbReference type="PANTHER" id="PTHR10795">
    <property type="entry name" value="PROPROTEIN CONVERTASE SUBTILISIN/KEXIN"/>
    <property type="match status" value="1"/>
</dbReference>
<dbReference type="Pfam" id="PF17766">
    <property type="entry name" value="fn3_6"/>
    <property type="match status" value="1"/>
</dbReference>
<evidence type="ECO:0000256" key="8">
    <source>
        <dbReference type="PROSITE-ProRule" id="PRU01240"/>
    </source>
</evidence>
<evidence type="ECO:0000256" key="6">
    <source>
        <dbReference type="ARBA" id="ARBA00023180"/>
    </source>
</evidence>
<dbReference type="InterPro" id="IPR007253">
    <property type="entry name" value="Cell_wall-bd_2"/>
</dbReference>
<dbReference type="Gene3D" id="3.30.70.80">
    <property type="entry name" value="Peptidase S8 propeptide/proteinase inhibitor I9"/>
    <property type="match status" value="1"/>
</dbReference>
<gene>
    <name evidence="14" type="ORF">FY030_03245</name>
</gene>
<dbReference type="GO" id="GO:0004252">
    <property type="term" value="F:serine-type endopeptidase activity"/>
    <property type="evidence" value="ECO:0007669"/>
    <property type="project" value="UniProtKB-UniRule"/>
</dbReference>
<accession>A0A5J6V3Y1</accession>